<dbReference type="InParanoid" id="A0A067MMR2"/>
<dbReference type="Proteomes" id="UP000027195">
    <property type="component" value="Unassembled WGS sequence"/>
</dbReference>
<evidence type="ECO:0000313" key="1">
    <source>
        <dbReference type="EMBL" id="KDQ16809.1"/>
    </source>
</evidence>
<protein>
    <submittedName>
        <fullName evidence="1">Uncharacterized protein</fullName>
    </submittedName>
</protein>
<reference evidence="2" key="1">
    <citation type="journal article" date="2014" name="Proc. Natl. Acad. Sci. U.S.A.">
        <title>Extensive sampling of basidiomycete genomes demonstrates inadequacy of the white-rot/brown-rot paradigm for wood decay fungi.</title>
        <authorList>
            <person name="Riley R."/>
            <person name="Salamov A.A."/>
            <person name="Brown D.W."/>
            <person name="Nagy L.G."/>
            <person name="Floudas D."/>
            <person name="Held B.W."/>
            <person name="Levasseur A."/>
            <person name="Lombard V."/>
            <person name="Morin E."/>
            <person name="Otillar R."/>
            <person name="Lindquist E.A."/>
            <person name="Sun H."/>
            <person name="LaButti K.M."/>
            <person name="Schmutz J."/>
            <person name="Jabbour D."/>
            <person name="Luo H."/>
            <person name="Baker S.E."/>
            <person name="Pisabarro A.G."/>
            <person name="Walton J.D."/>
            <person name="Blanchette R.A."/>
            <person name="Henrissat B."/>
            <person name="Martin F."/>
            <person name="Cullen D."/>
            <person name="Hibbett D.S."/>
            <person name="Grigoriev I.V."/>
        </authorList>
    </citation>
    <scope>NUCLEOTIDE SEQUENCE [LARGE SCALE GENOMIC DNA]</scope>
    <source>
        <strain evidence="2">FD-172 SS1</strain>
    </source>
</reference>
<keyword evidence="2" id="KW-1185">Reference proteome</keyword>
<proteinExistence type="predicted"/>
<dbReference type="EMBL" id="KL198026">
    <property type="protein sequence ID" value="KDQ16809.1"/>
    <property type="molecule type" value="Genomic_DNA"/>
</dbReference>
<accession>A0A067MMR2</accession>
<dbReference type="AlphaFoldDB" id="A0A067MMR2"/>
<sequence>MDVPPSGEYFITPAGNDELVAASLGGSEPVVLLPRNTDKPKTVSTLVPITASLPL</sequence>
<gene>
    <name evidence="1" type="ORF">BOTBODRAFT_30703</name>
</gene>
<name>A0A067MMR2_BOTB1</name>
<organism evidence="1 2">
    <name type="scientific">Botryobasidium botryosum (strain FD-172 SS1)</name>
    <dbReference type="NCBI Taxonomy" id="930990"/>
    <lineage>
        <taxon>Eukaryota</taxon>
        <taxon>Fungi</taxon>
        <taxon>Dikarya</taxon>
        <taxon>Basidiomycota</taxon>
        <taxon>Agaricomycotina</taxon>
        <taxon>Agaricomycetes</taxon>
        <taxon>Cantharellales</taxon>
        <taxon>Botryobasidiaceae</taxon>
        <taxon>Botryobasidium</taxon>
    </lineage>
</organism>
<dbReference type="HOGENOM" id="CLU_3032033_0_0_1"/>
<evidence type="ECO:0000313" key="2">
    <source>
        <dbReference type="Proteomes" id="UP000027195"/>
    </source>
</evidence>